<keyword evidence="2" id="KW-0963">Cytoplasm</keyword>
<dbReference type="InterPro" id="IPR050079">
    <property type="entry name" value="DEAD_box_RNA_helicase"/>
</dbReference>
<dbReference type="GO" id="GO:0005829">
    <property type="term" value="C:cytosol"/>
    <property type="evidence" value="ECO:0007669"/>
    <property type="project" value="TreeGrafter"/>
</dbReference>
<dbReference type="KEGG" id="taer:GT409_10820"/>
<evidence type="ECO:0000256" key="7">
    <source>
        <dbReference type="ARBA" id="ARBA00038437"/>
    </source>
</evidence>
<evidence type="ECO:0000259" key="14">
    <source>
        <dbReference type="PROSITE" id="PS51194"/>
    </source>
</evidence>
<keyword evidence="3 11" id="KW-0547">Nucleotide-binding</keyword>
<dbReference type="GO" id="GO:0016787">
    <property type="term" value="F:hydrolase activity"/>
    <property type="evidence" value="ECO:0007669"/>
    <property type="project" value="UniProtKB-KW"/>
</dbReference>
<evidence type="ECO:0000256" key="11">
    <source>
        <dbReference type="RuleBase" id="RU000492"/>
    </source>
</evidence>
<evidence type="ECO:0000259" key="15">
    <source>
        <dbReference type="PROSITE" id="PS51195"/>
    </source>
</evidence>
<dbReference type="PROSITE" id="PS00039">
    <property type="entry name" value="DEAD_ATP_HELICASE"/>
    <property type="match status" value="1"/>
</dbReference>
<dbReference type="InterPro" id="IPR001650">
    <property type="entry name" value="Helicase_C-like"/>
</dbReference>
<dbReference type="PROSITE" id="PS51192">
    <property type="entry name" value="HELICASE_ATP_BIND_1"/>
    <property type="match status" value="1"/>
</dbReference>
<dbReference type="RefSeq" id="WP_160629103.1">
    <property type="nucleotide sequence ID" value="NZ_CP047593.1"/>
</dbReference>
<comment type="similarity">
    <text evidence="7 11">Belongs to the DEAD box helicase family.</text>
</comment>
<dbReference type="PANTHER" id="PTHR47959:SF13">
    <property type="entry name" value="ATP-DEPENDENT RNA HELICASE RHLE"/>
    <property type="match status" value="1"/>
</dbReference>
<evidence type="ECO:0000256" key="5">
    <source>
        <dbReference type="ARBA" id="ARBA00022806"/>
    </source>
</evidence>
<accession>A0A6P1M7B3</accession>
<dbReference type="CDD" id="cd00268">
    <property type="entry name" value="DEADc"/>
    <property type="match status" value="1"/>
</dbReference>
<evidence type="ECO:0000256" key="3">
    <source>
        <dbReference type="ARBA" id="ARBA00022741"/>
    </source>
</evidence>
<proteinExistence type="inferred from homology"/>
<dbReference type="InterPro" id="IPR011545">
    <property type="entry name" value="DEAD/DEAH_box_helicase_dom"/>
</dbReference>
<dbReference type="InterPro" id="IPR014001">
    <property type="entry name" value="Helicase_ATP-bd"/>
</dbReference>
<protein>
    <recommendedName>
        <fullName evidence="9">DEAD-box ATP-dependent RNA helicase RhpA</fullName>
        <ecNumber evidence="1">3.6.4.13</ecNumber>
    </recommendedName>
</protein>
<feature type="short sequence motif" description="Q motif" evidence="10">
    <location>
        <begin position="3"/>
        <end position="31"/>
    </location>
</feature>
<dbReference type="PROSITE" id="PS51195">
    <property type="entry name" value="Q_MOTIF"/>
    <property type="match status" value="1"/>
</dbReference>
<dbReference type="SMART" id="SM00487">
    <property type="entry name" value="DEXDc"/>
    <property type="match status" value="1"/>
</dbReference>
<dbReference type="CDD" id="cd18787">
    <property type="entry name" value="SF2_C_DEAD"/>
    <property type="match status" value="1"/>
</dbReference>
<dbReference type="InterPro" id="IPR000629">
    <property type="entry name" value="RNA-helicase_DEAD-box_CS"/>
</dbReference>
<feature type="domain" description="Helicase ATP-binding" evidence="13">
    <location>
        <begin position="34"/>
        <end position="209"/>
    </location>
</feature>
<feature type="domain" description="DEAD-box RNA helicase Q" evidence="15">
    <location>
        <begin position="3"/>
        <end position="31"/>
    </location>
</feature>
<dbReference type="GO" id="GO:0003676">
    <property type="term" value="F:nucleic acid binding"/>
    <property type="evidence" value="ECO:0007669"/>
    <property type="project" value="InterPro"/>
</dbReference>
<keyword evidence="17" id="KW-1185">Reference proteome</keyword>
<sequence length="419" mass="46054">MKQNNAFAALMEPLQRAVAEEGYTTPTPIQQQAIPHLLEGKDLLGCAQTGTGKTAAFTLPLLQEMSQTNITPPKGRPRALILSPTRELAAQIGDSITTYGRHVRVSHTVIFGGVGQNPQVKALQRGVDVVVATPGRLIDLMDQGYIHLDRIELFILDEADRMLDMGFIPAVRKVIAKLPKKRHSLFFSATMPAAVEKLAMDMLRNPVKITIDPGQPTVERITQKMMFVDKGHKDALLIDLIDEHDMDKVIIFSRTKHGANKVVKKLEAAGISSAAIHGNKSQTARTNALAGFKSGKLRALVATDIAARGIDVDGITHVVNYDLPEEPETYVHRIGRTARAGTDGDAVSFCSARERDWLRQIEKMICKEVPVDLTHKYHSETARRATGSDARPEPKGRQGRRRSGGRPSGGGNRRPSRRR</sequence>
<evidence type="ECO:0000256" key="2">
    <source>
        <dbReference type="ARBA" id="ARBA00022490"/>
    </source>
</evidence>
<evidence type="ECO:0000256" key="9">
    <source>
        <dbReference type="ARBA" id="ARBA00074363"/>
    </source>
</evidence>
<dbReference type="GO" id="GO:0003724">
    <property type="term" value="F:RNA helicase activity"/>
    <property type="evidence" value="ECO:0007669"/>
    <property type="project" value="UniProtKB-EC"/>
</dbReference>
<evidence type="ECO:0000256" key="1">
    <source>
        <dbReference type="ARBA" id="ARBA00012552"/>
    </source>
</evidence>
<feature type="region of interest" description="Disordered" evidence="12">
    <location>
        <begin position="377"/>
        <end position="419"/>
    </location>
</feature>
<evidence type="ECO:0000256" key="10">
    <source>
        <dbReference type="PROSITE-ProRule" id="PRU00552"/>
    </source>
</evidence>
<evidence type="ECO:0000259" key="13">
    <source>
        <dbReference type="PROSITE" id="PS51192"/>
    </source>
</evidence>
<keyword evidence="6 11" id="KW-0067">ATP-binding</keyword>
<feature type="domain" description="Helicase C-terminal" evidence="14">
    <location>
        <begin position="236"/>
        <end position="382"/>
    </location>
</feature>
<name>A0A6P1M7B3_9BACT</name>
<dbReference type="Pfam" id="PF00270">
    <property type="entry name" value="DEAD"/>
    <property type="match status" value="1"/>
</dbReference>
<dbReference type="AlphaFoldDB" id="A0A6P1M7B3"/>
<keyword evidence="4 11" id="KW-0378">Hydrolase</keyword>
<dbReference type="GO" id="GO:0042255">
    <property type="term" value="P:ribosome assembly"/>
    <property type="evidence" value="ECO:0007669"/>
    <property type="project" value="UniProtKB-ARBA"/>
</dbReference>
<dbReference type="PANTHER" id="PTHR47959">
    <property type="entry name" value="ATP-DEPENDENT RNA HELICASE RHLE-RELATED"/>
    <property type="match status" value="1"/>
</dbReference>
<dbReference type="Proteomes" id="UP000464954">
    <property type="component" value="Chromosome"/>
</dbReference>
<dbReference type="InterPro" id="IPR014014">
    <property type="entry name" value="RNA_helicase_DEAD_Q_motif"/>
</dbReference>
<gene>
    <name evidence="16" type="ORF">GT409_10820</name>
</gene>
<comment type="catalytic activity">
    <reaction evidence="8">
        <text>ATP + H2O = ADP + phosphate + H(+)</text>
        <dbReference type="Rhea" id="RHEA:13065"/>
        <dbReference type="ChEBI" id="CHEBI:15377"/>
        <dbReference type="ChEBI" id="CHEBI:15378"/>
        <dbReference type="ChEBI" id="CHEBI:30616"/>
        <dbReference type="ChEBI" id="CHEBI:43474"/>
        <dbReference type="ChEBI" id="CHEBI:456216"/>
        <dbReference type="EC" id="3.6.4.13"/>
    </reaction>
</comment>
<keyword evidence="5 11" id="KW-0347">Helicase</keyword>
<dbReference type="SMART" id="SM00490">
    <property type="entry name" value="HELICc"/>
    <property type="match status" value="1"/>
</dbReference>
<dbReference type="GO" id="GO:0005524">
    <property type="term" value="F:ATP binding"/>
    <property type="evidence" value="ECO:0007669"/>
    <property type="project" value="UniProtKB-KW"/>
</dbReference>
<dbReference type="Gene3D" id="3.40.50.300">
    <property type="entry name" value="P-loop containing nucleotide triphosphate hydrolases"/>
    <property type="match status" value="2"/>
</dbReference>
<dbReference type="InterPro" id="IPR027417">
    <property type="entry name" value="P-loop_NTPase"/>
</dbReference>
<evidence type="ECO:0000313" key="16">
    <source>
        <dbReference type="EMBL" id="QHI69922.1"/>
    </source>
</evidence>
<dbReference type="SUPFAM" id="SSF52540">
    <property type="entry name" value="P-loop containing nucleoside triphosphate hydrolases"/>
    <property type="match status" value="1"/>
</dbReference>
<evidence type="ECO:0000256" key="4">
    <source>
        <dbReference type="ARBA" id="ARBA00022801"/>
    </source>
</evidence>
<dbReference type="EMBL" id="CP047593">
    <property type="protein sequence ID" value="QHI69922.1"/>
    <property type="molecule type" value="Genomic_DNA"/>
</dbReference>
<evidence type="ECO:0000256" key="6">
    <source>
        <dbReference type="ARBA" id="ARBA00022840"/>
    </source>
</evidence>
<evidence type="ECO:0000256" key="12">
    <source>
        <dbReference type="SAM" id="MobiDB-lite"/>
    </source>
</evidence>
<dbReference type="EC" id="3.6.4.13" evidence="1"/>
<dbReference type="InterPro" id="IPR044742">
    <property type="entry name" value="DEAD/DEAH_RhlB"/>
</dbReference>
<dbReference type="PROSITE" id="PS51194">
    <property type="entry name" value="HELICASE_CTER"/>
    <property type="match status" value="1"/>
</dbReference>
<reference evidence="16 17" key="1">
    <citation type="submission" date="2020-01" db="EMBL/GenBank/DDBJ databases">
        <title>Ponticoccus aerotolerans gen. nov., sp. nov., an anaerobic bacterium and proposal of Ponticoccusceae fam. nov., Ponticoccusles ord. nov. and Ponticoccuse classis nov. in the phylum Kiritimatiellaeota.</title>
        <authorList>
            <person name="Zhou L.Y."/>
            <person name="Du Z.J."/>
        </authorList>
    </citation>
    <scope>NUCLEOTIDE SEQUENCE [LARGE SCALE GENOMIC DNA]</scope>
    <source>
        <strain evidence="16 17">S-5007</strain>
    </source>
</reference>
<dbReference type="GO" id="GO:0009266">
    <property type="term" value="P:response to temperature stimulus"/>
    <property type="evidence" value="ECO:0007669"/>
    <property type="project" value="UniProtKB-ARBA"/>
</dbReference>
<evidence type="ECO:0000256" key="8">
    <source>
        <dbReference type="ARBA" id="ARBA00047984"/>
    </source>
</evidence>
<organism evidence="16 17">
    <name type="scientific">Tichowtungia aerotolerans</name>
    <dbReference type="NCBI Taxonomy" id="2697043"/>
    <lineage>
        <taxon>Bacteria</taxon>
        <taxon>Pseudomonadati</taxon>
        <taxon>Kiritimatiellota</taxon>
        <taxon>Tichowtungiia</taxon>
        <taxon>Tichowtungiales</taxon>
        <taxon>Tichowtungiaceae</taxon>
        <taxon>Tichowtungia</taxon>
    </lineage>
</organism>
<dbReference type="Pfam" id="PF00271">
    <property type="entry name" value="Helicase_C"/>
    <property type="match status" value="1"/>
</dbReference>
<evidence type="ECO:0000313" key="17">
    <source>
        <dbReference type="Proteomes" id="UP000464954"/>
    </source>
</evidence>
<dbReference type="FunFam" id="3.40.50.300:FF:000108">
    <property type="entry name" value="ATP-dependent RNA helicase RhlE"/>
    <property type="match status" value="1"/>
</dbReference>